<evidence type="ECO:0000313" key="3">
    <source>
        <dbReference type="Proteomes" id="UP000037510"/>
    </source>
</evidence>
<dbReference type="Proteomes" id="UP000037510">
    <property type="component" value="Unassembled WGS sequence"/>
</dbReference>
<dbReference type="AlphaFoldDB" id="A0A0L7L5B6"/>
<dbReference type="GO" id="GO:0031053">
    <property type="term" value="P:primary miRNA processing"/>
    <property type="evidence" value="ECO:0007669"/>
    <property type="project" value="InterPro"/>
</dbReference>
<dbReference type="PANTHER" id="PTHR13482:SF3">
    <property type="entry name" value="MICROPROCESSOR COMPLEX SUBUNIT DGCR8"/>
    <property type="match status" value="1"/>
</dbReference>
<dbReference type="GO" id="GO:0042802">
    <property type="term" value="F:identical protein binding"/>
    <property type="evidence" value="ECO:0007669"/>
    <property type="project" value="InterPro"/>
</dbReference>
<dbReference type="GO" id="GO:0070877">
    <property type="term" value="C:microprocessor complex"/>
    <property type="evidence" value="ECO:0007669"/>
    <property type="project" value="InterPro"/>
</dbReference>
<comment type="caution">
    <text evidence="2">The sequence shown here is derived from an EMBL/GenBank/DDBJ whole genome shotgun (WGS) entry which is preliminary data.</text>
</comment>
<dbReference type="EMBL" id="JTDY01002839">
    <property type="protein sequence ID" value="KOB70620.1"/>
    <property type="molecule type" value="Genomic_DNA"/>
</dbReference>
<dbReference type="GO" id="GO:0003725">
    <property type="term" value="F:double-stranded RNA binding"/>
    <property type="evidence" value="ECO:0007669"/>
    <property type="project" value="TreeGrafter"/>
</dbReference>
<evidence type="ECO:0000313" key="2">
    <source>
        <dbReference type="EMBL" id="KOB70620.1"/>
    </source>
</evidence>
<dbReference type="GO" id="GO:0020037">
    <property type="term" value="F:heme binding"/>
    <property type="evidence" value="ECO:0007669"/>
    <property type="project" value="InterPro"/>
</dbReference>
<protein>
    <submittedName>
        <fullName evidence="2">Putative double-stranded binding protein</fullName>
    </submittedName>
</protein>
<accession>A0A0L7L5B6</accession>
<feature type="region of interest" description="Disordered" evidence="1">
    <location>
        <begin position="1"/>
        <end position="34"/>
    </location>
</feature>
<proteinExistence type="predicted"/>
<dbReference type="Gene3D" id="2.20.70.10">
    <property type="match status" value="1"/>
</dbReference>
<dbReference type="STRING" id="104452.A0A0L7L5B6"/>
<gene>
    <name evidence="2" type="ORF">OBRU01_14888</name>
</gene>
<feature type="region of interest" description="Disordered" evidence="1">
    <location>
        <begin position="46"/>
        <end position="69"/>
    </location>
</feature>
<dbReference type="InterPro" id="IPR040375">
    <property type="entry name" value="DGCR8"/>
</dbReference>
<organism evidence="2 3">
    <name type="scientific">Operophtera brumata</name>
    <name type="common">Winter moth</name>
    <name type="synonym">Phalaena brumata</name>
    <dbReference type="NCBI Taxonomy" id="104452"/>
    <lineage>
        <taxon>Eukaryota</taxon>
        <taxon>Metazoa</taxon>
        <taxon>Ecdysozoa</taxon>
        <taxon>Arthropoda</taxon>
        <taxon>Hexapoda</taxon>
        <taxon>Insecta</taxon>
        <taxon>Pterygota</taxon>
        <taxon>Neoptera</taxon>
        <taxon>Endopterygota</taxon>
        <taxon>Lepidoptera</taxon>
        <taxon>Glossata</taxon>
        <taxon>Ditrysia</taxon>
        <taxon>Geometroidea</taxon>
        <taxon>Geometridae</taxon>
        <taxon>Larentiinae</taxon>
        <taxon>Operophtera</taxon>
    </lineage>
</organism>
<keyword evidence="3" id="KW-1185">Reference proteome</keyword>
<feature type="compositionally biased region" description="Acidic residues" evidence="1">
    <location>
        <begin position="50"/>
        <end position="59"/>
    </location>
</feature>
<sequence length="169" mass="19437">MSDTIESPPAKRAKIKDDTQNSQDSQNYGLHVTPEEVQKLREFQVLDEVKSDDEDSNDEGSDKTDSSNEKGINYFEVLPLDWMMVRHSSGMPIYMHRASRVCTLAKPYFLGKGNTRRHDIPISAIPCLAYRIALKEEQKQMEIDRQIAEQIKNGTWAEPQQHDPNKARF</sequence>
<name>A0A0L7L5B6_OPEBR</name>
<reference evidence="2 3" key="1">
    <citation type="journal article" date="2015" name="Genome Biol. Evol.">
        <title>The genome of winter moth (Operophtera brumata) provides a genomic perspective on sexual dimorphism and phenology.</title>
        <authorList>
            <person name="Derks M.F."/>
            <person name="Smit S."/>
            <person name="Salis L."/>
            <person name="Schijlen E."/>
            <person name="Bossers A."/>
            <person name="Mateman C."/>
            <person name="Pijl A.S."/>
            <person name="de Ridder D."/>
            <person name="Groenen M.A."/>
            <person name="Visser M.E."/>
            <person name="Megens H.J."/>
        </authorList>
    </citation>
    <scope>NUCLEOTIDE SEQUENCE [LARGE SCALE GENOMIC DNA]</scope>
    <source>
        <strain evidence="2">WM2013NL</strain>
        <tissue evidence="2">Head and thorax</tissue>
    </source>
</reference>
<evidence type="ECO:0000256" key="1">
    <source>
        <dbReference type="SAM" id="MobiDB-lite"/>
    </source>
</evidence>
<dbReference type="PANTHER" id="PTHR13482">
    <property type="entry name" value="MICRORNA PROCESSOR COMPLEX SUBUNIT DGCR8"/>
    <property type="match status" value="1"/>
</dbReference>
<dbReference type="GO" id="GO:0070878">
    <property type="term" value="F:primary miRNA binding"/>
    <property type="evidence" value="ECO:0007669"/>
    <property type="project" value="TreeGrafter"/>
</dbReference>